<evidence type="ECO:0000313" key="2">
    <source>
        <dbReference type="EMBL" id="CAF3752169.1"/>
    </source>
</evidence>
<name>A0A818YKJ9_9BILA</name>
<feature type="domain" description="F-box" evidence="1">
    <location>
        <begin position="2"/>
        <end position="53"/>
    </location>
</feature>
<dbReference type="Gene3D" id="3.80.10.10">
    <property type="entry name" value="Ribonuclease Inhibitor"/>
    <property type="match status" value="2"/>
</dbReference>
<accession>A0A818YKJ9</accession>
<dbReference type="Proteomes" id="UP000663836">
    <property type="component" value="Unassembled WGS sequence"/>
</dbReference>
<comment type="caution">
    <text evidence="2">The sequence shown here is derived from an EMBL/GenBank/DDBJ whole genome shotgun (WGS) entry which is preliminary data.</text>
</comment>
<dbReference type="SUPFAM" id="SSF52047">
    <property type="entry name" value="RNI-like"/>
    <property type="match status" value="1"/>
</dbReference>
<dbReference type="PROSITE" id="PS50181">
    <property type="entry name" value="FBOX"/>
    <property type="match status" value="1"/>
</dbReference>
<dbReference type="EMBL" id="CAJOBD010001039">
    <property type="protein sequence ID" value="CAF3752169.1"/>
    <property type="molecule type" value="Genomic_DNA"/>
</dbReference>
<organism evidence="2 3">
    <name type="scientific">Rotaria sordida</name>
    <dbReference type="NCBI Taxonomy" id="392033"/>
    <lineage>
        <taxon>Eukaryota</taxon>
        <taxon>Metazoa</taxon>
        <taxon>Spiralia</taxon>
        <taxon>Gnathifera</taxon>
        <taxon>Rotifera</taxon>
        <taxon>Eurotatoria</taxon>
        <taxon>Bdelloidea</taxon>
        <taxon>Philodinida</taxon>
        <taxon>Philodinidae</taxon>
        <taxon>Rotaria</taxon>
    </lineage>
</organism>
<reference evidence="2" key="1">
    <citation type="submission" date="2021-02" db="EMBL/GenBank/DDBJ databases">
        <authorList>
            <person name="Nowell W R."/>
        </authorList>
    </citation>
    <scope>NUCLEOTIDE SEQUENCE</scope>
</reference>
<dbReference type="AlphaFoldDB" id="A0A818YKJ9"/>
<evidence type="ECO:0000313" key="3">
    <source>
        <dbReference type="Proteomes" id="UP000663836"/>
    </source>
</evidence>
<dbReference type="InterPro" id="IPR032675">
    <property type="entry name" value="LRR_dom_sf"/>
</dbReference>
<proteinExistence type="predicted"/>
<protein>
    <recommendedName>
        <fullName evidence="1">F-box domain-containing protein</fullName>
    </recommendedName>
</protein>
<sequence>MPCMLDYFPMEVLHMVFDYLKPNDLLHGFIEINSYIDTILHSYSRIRLNFKSMNKSTFYYICEHIYPNQIQSLVLADDEHTPGQIKLFMSLLPLIQFINLQSINIIQIDNANLLCLMLSHLENHPQIQSLIVYNYHIEISKKYSRSITETLASLPSLKYLTFMKSSTLTTLKQPLLKLTHLTIRSCRFNDLKIIFQWVPNLLYLKILVSYDAGAFIFDYIPSNLNSLIIESKHWTSFNQVENFLSLTKSLKRFIFETSGELALLDGRRWEILIKTKLPYLTEFALNITPEENNMTGDDVLIPFQNSFWTNEKHWHMACLISTSTQSCARLFSVPYFSPTDQLYPLGEGFINYSITSYSFDDNCTQLRIWDCPSPVLVSSPFKHVQTLSLECNIDNVDQLTKFINLLSVHHLTLRSSIQPKPFNDLLQVASNIYQLTIHRRTLMQIINSFSDELNKYEQIKHLYVEDTILSNDIDQICQTFPKLEYVSLYVKEQNDIFRIFNGFHQLTSATIRWNQSFKTSLPIMDIYLKENNVCTDGTYCFHTSSLCVWID</sequence>
<evidence type="ECO:0000259" key="1">
    <source>
        <dbReference type="PROSITE" id="PS50181"/>
    </source>
</evidence>
<dbReference type="InterPro" id="IPR001810">
    <property type="entry name" value="F-box_dom"/>
</dbReference>
<gene>
    <name evidence="2" type="ORF">JBS370_LOCUS12630</name>
</gene>